<dbReference type="Proteomes" id="UP001154282">
    <property type="component" value="Unassembled WGS sequence"/>
</dbReference>
<dbReference type="InterPro" id="IPR050281">
    <property type="entry name" value="Flavin_monoamine_oxidase"/>
</dbReference>
<feature type="domain" description="Amine oxidase" evidence="6">
    <location>
        <begin position="19"/>
        <end position="464"/>
    </location>
</feature>
<dbReference type="InterPro" id="IPR036188">
    <property type="entry name" value="FAD/NAD-bd_sf"/>
</dbReference>
<dbReference type="PANTHER" id="PTHR10742">
    <property type="entry name" value="FLAVIN MONOAMINE OXIDASE"/>
    <property type="match status" value="1"/>
</dbReference>
<evidence type="ECO:0000256" key="3">
    <source>
        <dbReference type="ARBA" id="ARBA00005995"/>
    </source>
</evidence>
<feature type="binding site" evidence="5">
    <location>
        <begin position="40"/>
        <end position="41"/>
    </location>
    <ligand>
        <name>FAD</name>
        <dbReference type="ChEBI" id="CHEBI:57692"/>
    </ligand>
</feature>
<feature type="binding site" evidence="5">
    <location>
        <position position="251"/>
    </location>
    <ligand>
        <name>FAD</name>
        <dbReference type="ChEBI" id="CHEBI:57692"/>
    </ligand>
</feature>
<keyword evidence="4" id="KW-0560">Oxidoreductase</keyword>
<comment type="caution">
    <text evidence="7">The sequence shown here is derived from an EMBL/GenBank/DDBJ whole genome shotgun (WGS) entry which is preliminary data.</text>
</comment>
<proteinExistence type="inferred from homology"/>
<keyword evidence="8" id="KW-1185">Reference proteome</keyword>
<dbReference type="SUPFAM" id="SSF51905">
    <property type="entry name" value="FAD/NAD(P)-binding domain"/>
    <property type="match status" value="1"/>
</dbReference>
<evidence type="ECO:0000259" key="6">
    <source>
        <dbReference type="Pfam" id="PF01593"/>
    </source>
</evidence>
<name>A0AAV0IM95_9ROSI</name>
<comment type="pathway">
    <text evidence="2">Amine and polyamine degradation; spermine degradation.</text>
</comment>
<evidence type="ECO:0000256" key="2">
    <source>
        <dbReference type="ARBA" id="ARBA00004723"/>
    </source>
</evidence>
<accession>A0AAV0IM95</accession>
<protein>
    <recommendedName>
        <fullName evidence="6">Amine oxidase domain-containing protein</fullName>
    </recommendedName>
</protein>
<dbReference type="Gene3D" id="3.50.50.60">
    <property type="entry name" value="FAD/NAD(P)-binding domain"/>
    <property type="match status" value="1"/>
</dbReference>
<organism evidence="7 8">
    <name type="scientific">Linum tenue</name>
    <dbReference type="NCBI Taxonomy" id="586396"/>
    <lineage>
        <taxon>Eukaryota</taxon>
        <taxon>Viridiplantae</taxon>
        <taxon>Streptophyta</taxon>
        <taxon>Embryophyta</taxon>
        <taxon>Tracheophyta</taxon>
        <taxon>Spermatophyta</taxon>
        <taxon>Magnoliopsida</taxon>
        <taxon>eudicotyledons</taxon>
        <taxon>Gunneridae</taxon>
        <taxon>Pentapetalae</taxon>
        <taxon>rosids</taxon>
        <taxon>fabids</taxon>
        <taxon>Malpighiales</taxon>
        <taxon>Linaceae</taxon>
        <taxon>Linum</taxon>
    </lineage>
</organism>
<reference evidence="7" key="1">
    <citation type="submission" date="2022-08" db="EMBL/GenBank/DDBJ databases">
        <authorList>
            <person name="Gutierrez-Valencia J."/>
        </authorList>
    </citation>
    <scope>NUCLEOTIDE SEQUENCE</scope>
</reference>
<dbReference type="InterPro" id="IPR001613">
    <property type="entry name" value="Flavin_amine_oxidase"/>
</dbReference>
<comment type="similarity">
    <text evidence="3">Belongs to the flavin monoamine oxidase family.</text>
</comment>
<dbReference type="EMBL" id="CAMGYJ010000004">
    <property type="protein sequence ID" value="CAI0398702.1"/>
    <property type="molecule type" value="Genomic_DNA"/>
</dbReference>
<evidence type="ECO:0000256" key="5">
    <source>
        <dbReference type="PIRSR" id="PIRSR601613-1"/>
    </source>
</evidence>
<evidence type="ECO:0000313" key="7">
    <source>
        <dbReference type="EMBL" id="CAI0398702.1"/>
    </source>
</evidence>
<dbReference type="AlphaFoldDB" id="A0AAV0IM95"/>
<dbReference type="InterPro" id="IPR002937">
    <property type="entry name" value="Amino_oxidase"/>
</dbReference>
<dbReference type="Pfam" id="PF01593">
    <property type="entry name" value="Amino_oxidase"/>
    <property type="match status" value="1"/>
</dbReference>
<evidence type="ECO:0000256" key="4">
    <source>
        <dbReference type="ARBA" id="ARBA00023002"/>
    </source>
</evidence>
<feature type="binding site" evidence="5">
    <location>
        <position position="20"/>
    </location>
    <ligand>
        <name>FAD</name>
        <dbReference type="ChEBI" id="CHEBI:57692"/>
    </ligand>
</feature>
<dbReference type="PANTHER" id="PTHR10742:SF313">
    <property type="entry name" value="AMINE OXIDASE"/>
    <property type="match status" value="1"/>
</dbReference>
<dbReference type="Gene3D" id="3.90.660.10">
    <property type="match status" value="1"/>
</dbReference>
<evidence type="ECO:0000313" key="8">
    <source>
        <dbReference type="Proteomes" id="UP001154282"/>
    </source>
</evidence>
<dbReference type="GO" id="GO:0046592">
    <property type="term" value="F:polyamine oxidase activity"/>
    <property type="evidence" value="ECO:0007669"/>
    <property type="project" value="UniProtKB-ARBA"/>
</dbReference>
<dbReference type="GO" id="GO:0006598">
    <property type="term" value="P:polyamine catabolic process"/>
    <property type="evidence" value="ECO:0007669"/>
    <property type="project" value="TreeGrafter"/>
</dbReference>
<comment type="cofactor">
    <cofactor evidence="1">
        <name>FAD</name>
        <dbReference type="ChEBI" id="CHEBI:57692"/>
    </cofactor>
</comment>
<gene>
    <name evidence="7" type="ORF">LITE_LOCUS10004</name>
</gene>
<sequence>MASKATSPAVEVIIVGAGLSGLAAGKTLHEAGIRDILILEADSKIGGRIRTAEIGGYTVEMGANWLTGGGGAPKSSHLFEIANRHLNLKVHFSDFSSLSNVFKQDGGLYSKEEVEEALAAAEARDALCTRLSTNIVSDISISKAQQIADRSSEIPALLFCRAPKTALEMVIDYFQNDYEDADSPSVTSLKHTLPRHEFLDFGGETYFVADPRGFHSIVHYIAKQFLSHSHHYDDGNHLTFDDPRIKLNQVVREINYCENRVRVKTEDGCEYEAKCAIVSVSLGVLQSNLINFIPNLPKWKRRAVNGFNMGNFTKIFLKFPTKFWPSNTAGSEFFLYAHENRGYYPTWQNLENVLPGSNILLVTVTGDESKRIDKLADETIREEAMVALRKMFGNGIPDPEQILVPRWLSNRLFRGSYSNWPVGYKQSNHKQLKDPVGPIFFTGEHTSTKYLGFADGAYCAGVDTGNEVAKCVREHQTKERKSEPSALLTNK</sequence>
<dbReference type="PRINTS" id="PR00757">
    <property type="entry name" value="AMINEOXDASEF"/>
</dbReference>
<evidence type="ECO:0000256" key="1">
    <source>
        <dbReference type="ARBA" id="ARBA00001974"/>
    </source>
</evidence>
<dbReference type="SUPFAM" id="SSF54373">
    <property type="entry name" value="FAD-linked reductases, C-terminal domain"/>
    <property type="match status" value="1"/>
</dbReference>